<evidence type="ECO:0000313" key="3">
    <source>
        <dbReference type="Proteomes" id="UP000237347"/>
    </source>
</evidence>
<organism evidence="2 3">
    <name type="scientific">Quercus suber</name>
    <name type="common">Cork oak</name>
    <dbReference type="NCBI Taxonomy" id="58331"/>
    <lineage>
        <taxon>Eukaryota</taxon>
        <taxon>Viridiplantae</taxon>
        <taxon>Streptophyta</taxon>
        <taxon>Embryophyta</taxon>
        <taxon>Tracheophyta</taxon>
        <taxon>Spermatophyta</taxon>
        <taxon>Magnoliopsida</taxon>
        <taxon>eudicotyledons</taxon>
        <taxon>Gunneridae</taxon>
        <taxon>Pentapetalae</taxon>
        <taxon>rosids</taxon>
        <taxon>fabids</taxon>
        <taxon>Fagales</taxon>
        <taxon>Fagaceae</taxon>
        <taxon>Quercus</taxon>
    </lineage>
</organism>
<comment type="caution">
    <text evidence="2">The sequence shown here is derived from an EMBL/GenBank/DDBJ whole genome shotgun (WGS) entry which is preliminary data.</text>
</comment>
<reference evidence="2 3" key="1">
    <citation type="journal article" date="2018" name="Sci. Data">
        <title>The draft genome sequence of cork oak.</title>
        <authorList>
            <person name="Ramos A.M."/>
            <person name="Usie A."/>
            <person name="Barbosa P."/>
            <person name="Barros P.M."/>
            <person name="Capote T."/>
            <person name="Chaves I."/>
            <person name="Simoes F."/>
            <person name="Abreu I."/>
            <person name="Carrasquinho I."/>
            <person name="Faro C."/>
            <person name="Guimaraes J.B."/>
            <person name="Mendonca D."/>
            <person name="Nobrega F."/>
            <person name="Rodrigues L."/>
            <person name="Saibo N.J.M."/>
            <person name="Varela M.C."/>
            <person name="Egas C."/>
            <person name="Matos J."/>
            <person name="Miguel C.M."/>
            <person name="Oliveira M.M."/>
            <person name="Ricardo C.P."/>
            <person name="Goncalves S."/>
        </authorList>
    </citation>
    <scope>NUCLEOTIDE SEQUENCE [LARGE SCALE GENOMIC DNA]</scope>
    <source>
        <strain evidence="3">cv. HL8</strain>
    </source>
</reference>
<keyword evidence="1" id="KW-0812">Transmembrane</keyword>
<dbReference type="EMBL" id="PKMF04000762">
    <property type="protein sequence ID" value="KAK7819852.1"/>
    <property type="molecule type" value="Genomic_DNA"/>
</dbReference>
<feature type="transmembrane region" description="Helical" evidence="1">
    <location>
        <begin position="20"/>
        <end position="40"/>
    </location>
</feature>
<name>A0AAW0IZF9_QUESU</name>
<keyword evidence="1" id="KW-0472">Membrane</keyword>
<dbReference type="AlphaFoldDB" id="A0AAW0IZF9"/>
<evidence type="ECO:0000313" key="2">
    <source>
        <dbReference type="EMBL" id="KAK7819852.1"/>
    </source>
</evidence>
<protein>
    <submittedName>
        <fullName evidence="2">Uncharacterized protein</fullName>
    </submittedName>
</protein>
<evidence type="ECO:0000256" key="1">
    <source>
        <dbReference type="SAM" id="Phobius"/>
    </source>
</evidence>
<proteinExistence type="predicted"/>
<gene>
    <name evidence="2" type="ORF">CFP56_039496</name>
</gene>
<keyword evidence="1" id="KW-1133">Transmembrane helix</keyword>
<keyword evidence="3" id="KW-1185">Reference proteome</keyword>
<sequence length="82" mass="9188">MTSSTKVLQEYNVAGTNYSLLALCNLVDILLHVMLSRCLFVPLNYVENKILFCIRIINLDLGCLTWKVPEKPALDLASSSNE</sequence>
<dbReference type="Proteomes" id="UP000237347">
    <property type="component" value="Unassembled WGS sequence"/>
</dbReference>
<accession>A0AAW0IZF9</accession>